<keyword evidence="4" id="KW-0597">Phosphoprotein</keyword>
<dbReference type="InterPro" id="IPR029095">
    <property type="entry name" value="NarX-like_N"/>
</dbReference>
<dbReference type="RefSeq" id="WP_406700467.1">
    <property type="nucleotide sequence ID" value="NZ_CP155447.1"/>
</dbReference>
<keyword evidence="6 15" id="KW-0812">Transmembrane</keyword>
<evidence type="ECO:0000256" key="1">
    <source>
        <dbReference type="ARBA" id="ARBA00000085"/>
    </source>
</evidence>
<dbReference type="PRINTS" id="PR00344">
    <property type="entry name" value="BCTRLSENSOR"/>
</dbReference>
<comment type="subcellular location">
    <subcellularLocation>
        <location evidence="2">Membrane</location>
        <topology evidence="2">Multi-pass membrane protein</topology>
    </subcellularLocation>
</comment>
<dbReference type="AlphaFoldDB" id="A0AAU7CQA2"/>
<evidence type="ECO:0000256" key="8">
    <source>
        <dbReference type="ARBA" id="ARBA00022777"/>
    </source>
</evidence>
<evidence type="ECO:0000256" key="14">
    <source>
        <dbReference type="SAM" id="MobiDB-lite"/>
    </source>
</evidence>
<dbReference type="InterPro" id="IPR036890">
    <property type="entry name" value="HATPase_C_sf"/>
</dbReference>
<keyword evidence="10 15" id="KW-1133">Transmembrane helix</keyword>
<sequence length="516" mass="57521">MGQRDDAREQDAFEDPAGRLSRRYWSTLAIVALLLVFSQVVVQPPTLRLLTDAPTINVAGRQRMLSQRIAKAGLAMNGAAEEGERARRRDELIRTLALWTESHDRLLRGESSGPVDPRHGVKLRMAFAQIQPFFERMRDTAMSLLVDNRPAALSGLLAAETEYLPRMDRIVGLFEHEAQAHVNRLSRVGWGVTALTLLVLAGIGRFVLKPATDLIGRQVSELRESRDELEKRVRLRTTELQQLNHDLAREVAERVRAEERQRIAVEQFSHVARTTTVGEMASGLAHELNQPLGAIANYTEGCLVALGQPNPELGEIKAVLERILATTLRAGAIVQRIRKFVTRHESNVREPIDPNQLVLEVEEFLRDEVRRRGMPLSLDLARDLPSSWGDSVQIQQVLVNLLRNALDALSVSQSLEPKVVITTRPVANGGVEFQVEDNGEGISQDRLDRVFDAYFSTRAEGMGMGLAISRTIVEAHHGRIRVESEPGVRTTFRFTLPAPDTADDGERQGDRREGGA</sequence>
<dbReference type="GO" id="GO:0016020">
    <property type="term" value="C:membrane"/>
    <property type="evidence" value="ECO:0007669"/>
    <property type="project" value="UniProtKB-SubCell"/>
</dbReference>
<evidence type="ECO:0000256" key="4">
    <source>
        <dbReference type="ARBA" id="ARBA00022553"/>
    </source>
</evidence>
<dbReference type="PANTHER" id="PTHR43065:SF10">
    <property type="entry name" value="PEROXIDE STRESS-ACTIVATED HISTIDINE KINASE MAK3"/>
    <property type="match status" value="1"/>
</dbReference>
<keyword evidence="11" id="KW-0902">Two-component regulatory system</keyword>
<evidence type="ECO:0000256" key="6">
    <source>
        <dbReference type="ARBA" id="ARBA00022692"/>
    </source>
</evidence>
<evidence type="ECO:0000256" key="7">
    <source>
        <dbReference type="ARBA" id="ARBA00022741"/>
    </source>
</evidence>
<evidence type="ECO:0000256" key="12">
    <source>
        <dbReference type="ARBA" id="ARBA00023136"/>
    </source>
</evidence>
<keyword evidence="9 17" id="KW-0067">ATP-binding</keyword>
<feature type="domain" description="Histidine kinase" evidence="16">
    <location>
        <begin position="283"/>
        <end position="500"/>
    </location>
</feature>
<name>A0AAU7CQA2_9BACT</name>
<keyword evidence="12 15" id="KW-0472">Membrane</keyword>
<gene>
    <name evidence="17" type="ORF">V5E97_16800</name>
</gene>
<keyword evidence="8" id="KW-0418">Kinase</keyword>
<evidence type="ECO:0000256" key="11">
    <source>
        <dbReference type="ARBA" id="ARBA00023012"/>
    </source>
</evidence>
<dbReference type="InterPro" id="IPR005467">
    <property type="entry name" value="His_kinase_dom"/>
</dbReference>
<dbReference type="GO" id="GO:0000155">
    <property type="term" value="F:phosphorelay sensor kinase activity"/>
    <property type="evidence" value="ECO:0007669"/>
    <property type="project" value="InterPro"/>
</dbReference>
<evidence type="ECO:0000256" key="10">
    <source>
        <dbReference type="ARBA" id="ARBA00022989"/>
    </source>
</evidence>
<dbReference type="SMART" id="SM00387">
    <property type="entry name" value="HATPase_c"/>
    <property type="match status" value="1"/>
</dbReference>
<dbReference type="InterPro" id="IPR036097">
    <property type="entry name" value="HisK_dim/P_sf"/>
</dbReference>
<keyword evidence="13" id="KW-0175">Coiled coil</keyword>
<reference evidence="17" key="1">
    <citation type="submission" date="2024-05" db="EMBL/GenBank/DDBJ databases">
        <title>Planctomycetes of the genus Singulisphaera possess chitinolytic capabilities.</title>
        <authorList>
            <person name="Ivanova A."/>
        </authorList>
    </citation>
    <scope>NUCLEOTIDE SEQUENCE</scope>
    <source>
        <strain evidence="17">Ch08T</strain>
    </source>
</reference>
<dbReference type="PROSITE" id="PS50109">
    <property type="entry name" value="HIS_KIN"/>
    <property type="match status" value="1"/>
</dbReference>
<feature type="transmembrane region" description="Helical" evidence="15">
    <location>
        <begin position="24"/>
        <end position="42"/>
    </location>
</feature>
<dbReference type="Pfam" id="PF02518">
    <property type="entry name" value="HATPase_c"/>
    <property type="match status" value="1"/>
</dbReference>
<dbReference type="Gene3D" id="3.30.565.10">
    <property type="entry name" value="Histidine kinase-like ATPase, C-terminal domain"/>
    <property type="match status" value="1"/>
</dbReference>
<dbReference type="Pfam" id="PF13675">
    <property type="entry name" value="PilJ"/>
    <property type="match status" value="1"/>
</dbReference>
<evidence type="ECO:0000256" key="9">
    <source>
        <dbReference type="ARBA" id="ARBA00022840"/>
    </source>
</evidence>
<evidence type="ECO:0000256" key="13">
    <source>
        <dbReference type="SAM" id="Coils"/>
    </source>
</evidence>
<dbReference type="InterPro" id="IPR003661">
    <property type="entry name" value="HisK_dim/P_dom"/>
</dbReference>
<dbReference type="GO" id="GO:0005524">
    <property type="term" value="F:ATP binding"/>
    <property type="evidence" value="ECO:0007669"/>
    <property type="project" value="UniProtKB-KW"/>
</dbReference>
<dbReference type="EC" id="2.7.13.3" evidence="3"/>
<dbReference type="Pfam" id="PF00512">
    <property type="entry name" value="HisKA"/>
    <property type="match status" value="1"/>
</dbReference>
<evidence type="ECO:0000256" key="15">
    <source>
        <dbReference type="SAM" id="Phobius"/>
    </source>
</evidence>
<protein>
    <recommendedName>
        <fullName evidence="3">histidine kinase</fullName>
        <ecNumber evidence="3">2.7.13.3</ecNumber>
    </recommendedName>
</protein>
<dbReference type="SMART" id="SM00388">
    <property type="entry name" value="HisKA"/>
    <property type="match status" value="1"/>
</dbReference>
<dbReference type="Gene3D" id="1.10.287.130">
    <property type="match status" value="1"/>
</dbReference>
<feature type="coiled-coil region" evidence="13">
    <location>
        <begin position="226"/>
        <end position="260"/>
    </location>
</feature>
<keyword evidence="7" id="KW-0547">Nucleotide-binding</keyword>
<comment type="catalytic activity">
    <reaction evidence="1">
        <text>ATP + protein L-histidine = ADP + protein N-phospho-L-histidine.</text>
        <dbReference type="EC" id="2.7.13.3"/>
    </reaction>
</comment>
<dbReference type="InterPro" id="IPR003594">
    <property type="entry name" value="HATPase_dom"/>
</dbReference>
<dbReference type="CDD" id="cd00082">
    <property type="entry name" value="HisKA"/>
    <property type="match status" value="1"/>
</dbReference>
<evidence type="ECO:0000259" key="16">
    <source>
        <dbReference type="PROSITE" id="PS50109"/>
    </source>
</evidence>
<feature type="region of interest" description="Disordered" evidence="14">
    <location>
        <begin position="496"/>
        <end position="516"/>
    </location>
</feature>
<keyword evidence="5" id="KW-0808">Transferase</keyword>
<dbReference type="EMBL" id="CP155447">
    <property type="protein sequence ID" value="XBH07628.1"/>
    <property type="molecule type" value="Genomic_DNA"/>
</dbReference>
<feature type="compositionally biased region" description="Basic and acidic residues" evidence="14">
    <location>
        <begin position="504"/>
        <end position="516"/>
    </location>
</feature>
<dbReference type="SUPFAM" id="SSF47384">
    <property type="entry name" value="Homodimeric domain of signal transducing histidine kinase"/>
    <property type="match status" value="1"/>
</dbReference>
<evidence type="ECO:0000256" key="3">
    <source>
        <dbReference type="ARBA" id="ARBA00012438"/>
    </source>
</evidence>
<evidence type="ECO:0000256" key="5">
    <source>
        <dbReference type="ARBA" id="ARBA00022679"/>
    </source>
</evidence>
<dbReference type="SUPFAM" id="SSF55874">
    <property type="entry name" value="ATPase domain of HSP90 chaperone/DNA topoisomerase II/histidine kinase"/>
    <property type="match status" value="1"/>
</dbReference>
<organism evidence="17">
    <name type="scientific">Singulisphaera sp. Ch08</name>
    <dbReference type="NCBI Taxonomy" id="3120278"/>
    <lineage>
        <taxon>Bacteria</taxon>
        <taxon>Pseudomonadati</taxon>
        <taxon>Planctomycetota</taxon>
        <taxon>Planctomycetia</taxon>
        <taxon>Isosphaerales</taxon>
        <taxon>Isosphaeraceae</taxon>
        <taxon>Singulisphaera</taxon>
    </lineage>
</organism>
<evidence type="ECO:0000313" key="17">
    <source>
        <dbReference type="EMBL" id="XBH07628.1"/>
    </source>
</evidence>
<dbReference type="PANTHER" id="PTHR43065">
    <property type="entry name" value="SENSOR HISTIDINE KINASE"/>
    <property type="match status" value="1"/>
</dbReference>
<evidence type="ECO:0000256" key="2">
    <source>
        <dbReference type="ARBA" id="ARBA00004141"/>
    </source>
</evidence>
<proteinExistence type="predicted"/>
<accession>A0AAU7CQA2</accession>
<dbReference type="InterPro" id="IPR004358">
    <property type="entry name" value="Sig_transdc_His_kin-like_C"/>
</dbReference>